<gene>
    <name evidence="3" type="ORF">Pla100_34450</name>
</gene>
<dbReference type="RefSeq" id="WP_231603146.1">
    <property type="nucleotide sequence ID" value="NZ_SJPM01000007.1"/>
</dbReference>
<accession>A0A5C6A4P6</accession>
<dbReference type="AlphaFoldDB" id="A0A5C6A4P6"/>
<evidence type="ECO:0008006" key="5">
    <source>
        <dbReference type="Google" id="ProtNLM"/>
    </source>
</evidence>
<reference evidence="3 4" key="1">
    <citation type="submission" date="2019-02" db="EMBL/GenBank/DDBJ databases">
        <title>Deep-cultivation of Planctomycetes and their phenomic and genomic characterization uncovers novel biology.</title>
        <authorList>
            <person name="Wiegand S."/>
            <person name="Jogler M."/>
            <person name="Boedeker C."/>
            <person name="Pinto D."/>
            <person name="Vollmers J."/>
            <person name="Rivas-Marin E."/>
            <person name="Kohn T."/>
            <person name="Peeters S.H."/>
            <person name="Heuer A."/>
            <person name="Rast P."/>
            <person name="Oberbeckmann S."/>
            <person name="Bunk B."/>
            <person name="Jeske O."/>
            <person name="Meyerdierks A."/>
            <person name="Storesund J.E."/>
            <person name="Kallscheuer N."/>
            <person name="Luecker S."/>
            <person name="Lage O.M."/>
            <person name="Pohl T."/>
            <person name="Merkel B.J."/>
            <person name="Hornburger P."/>
            <person name="Mueller R.-W."/>
            <person name="Bruemmer F."/>
            <person name="Labrenz M."/>
            <person name="Spormann A.M."/>
            <person name="Op Den Camp H."/>
            <person name="Overmann J."/>
            <person name="Amann R."/>
            <person name="Jetten M.S.M."/>
            <person name="Mascher T."/>
            <person name="Medema M.H."/>
            <person name="Devos D.P."/>
            <person name="Kaster A.-K."/>
            <person name="Ovreas L."/>
            <person name="Rohde M."/>
            <person name="Galperin M.Y."/>
            <person name="Jogler C."/>
        </authorList>
    </citation>
    <scope>NUCLEOTIDE SEQUENCE [LARGE SCALE GENOMIC DNA]</scope>
    <source>
        <strain evidence="3 4">Pla100</strain>
    </source>
</reference>
<keyword evidence="2" id="KW-0732">Signal</keyword>
<name>A0A5C6A4P6_9BACT</name>
<evidence type="ECO:0000313" key="3">
    <source>
        <dbReference type="EMBL" id="TWT94874.1"/>
    </source>
</evidence>
<dbReference type="EMBL" id="SJPM01000007">
    <property type="protein sequence ID" value="TWT94874.1"/>
    <property type="molecule type" value="Genomic_DNA"/>
</dbReference>
<organism evidence="3 4">
    <name type="scientific">Neorhodopirellula pilleata</name>
    <dbReference type="NCBI Taxonomy" id="2714738"/>
    <lineage>
        <taxon>Bacteria</taxon>
        <taxon>Pseudomonadati</taxon>
        <taxon>Planctomycetota</taxon>
        <taxon>Planctomycetia</taxon>
        <taxon>Pirellulales</taxon>
        <taxon>Pirellulaceae</taxon>
        <taxon>Neorhodopirellula</taxon>
    </lineage>
</organism>
<evidence type="ECO:0000256" key="2">
    <source>
        <dbReference type="SAM" id="SignalP"/>
    </source>
</evidence>
<evidence type="ECO:0000313" key="4">
    <source>
        <dbReference type="Proteomes" id="UP000316213"/>
    </source>
</evidence>
<feature type="region of interest" description="Disordered" evidence="1">
    <location>
        <begin position="129"/>
        <end position="157"/>
    </location>
</feature>
<dbReference type="Proteomes" id="UP000316213">
    <property type="component" value="Unassembled WGS sequence"/>
</dbReference>
<feature type="signal peptide" evidence="2">
    <location>
        <begin position="1"/>
        <end position="30"/>
    </location>
</feature>
<sequence precursor="true">MMIASRRSWYYSLPLLAWVTVFPFCANARADEATQTESKTPPASRLLPAETLAYLRIRDVEDLRYGFANSTLGKMLDDPAMQPFVSDTYQTISQWFDQAASEFGLPLDQLLDIPQGQFAAALVQAVPVEEDSSESSSEGDAEMTDEEIKQRMQRRQRQQNGFAGVFMIETGEDNESMRTMRELLKQVSALAEKNKSVKTTETIGDHELTRWVRSRGQSPVVEWFDRDGMFVVGIGNQTAAEVLRRWNALDAPKNRKAAQERASGVTESTDSTITVGNLSGNADFAAVMTRSIGAEAETPQITFFVNPYAIAQRIIRRSSSSFFILPVVEDLGLAKLRGIGGSIFRGGDIVENVIHIHVVIDPPRDGFLGVIRPEPVAPQPPQWVPADVASYLTSNWDVSTAFDNLSKIVDRFAGEGSFNRFTEDRIEERVSVSVRDDLIANLTGRYVGIQRYQPPANWNSNARADALEVIDVAKAKEMLATVRSKLPPGDLNAETISGVEVLFIRGRNREDRPMPQMIRVPQRSVMLLDNYLVISDSREIVETILKAHNGSIDRLSDDSDYALMASEIGVKLGNEDAFFLSFNRDAESYRVIYEMAASPDSRNALQRAGENNPTVKQFGDLLERQQLPAFDELRKYFNVSGGFGYDEPGGLHFGIINLRPLE</sequence>
<keyword evidence="4" id="KW-1185">Reference proteome</keyword>
<feature type="chain" id="PRO_5022977000" description="Bacterial type II/III secretion system short domain protein" evidence="2">
    <location>
        <begin position="31"/>
        <end position="662"/>
    </location>
</feature>
<feature type="compositionally biased region" description="Acidic residues" evidence="1">
    <location>
        <begin position="129"/>
        <end position="145"/>
    </location>
</feature>
<evidence type="ECO:0000256" key="1">
    <source>
        <dbReference type="SAM" id="MobiDB-lite"/>
    </source>
</evidence>
<proteinExistence type="predicted"/>
<protein>
    <recommendedName>
        <fullName evidence="5">Bacterial type II/III secretion system short domain protein</fullName>
    </recommendedName>
</protein>
<comment type="caution">
    <text evidence="3">The sequence shown here is derived from an EMBL/GenBank/DDBJ whole genome shotgun (WGS) entry which is preliminary data.</text>
</comment>